<dbReference type="EMBL" id="CM047743">
    <property type="protein sequence ID" value="KAJ0031252.1"/>
    <property type="molecule type" value="Genomic_DNA"/>
</dbReference>
<reference evidence="2" key="1">
    <citation type="journal article" date="2023" name="G3 (Bethesda)">
        <title>Genome assembly and association tests identify interacting loci associated with vigor, precocity, and sex in interspecific pistachio rootstocks.</title>
        <authorList>
            <person name="Palmer W."/>
            <person name="Jacygrad E."/>
            <person name="Sagayaradj S."/>
            <person name="Cavanaugh K."/>
            <person name="Han R."/>
            <person name="Bertier L."/>
            <person name="Beede B."/>
            <person name="Kafkas S."/>
            <person name="Golino D."/>
            <person name="Preece J."/>
            <person name="Michelmore R."/>
        </authorList>
    </citation>
    <scope>NUCLEOTIDE SEQUENCE [LARGE SCALE GENOMIC DNA]</scope>
</reference>
<sequence>MSHLMFKVVVQNYDETRVSSLMGAGYAAEVTPTRASEGSDVPIYMVVGIELDAYFKMGVLKFHWFSILNSFMIITFVSGIGLLIFFRAIRWDLTRMIPFFVLACALLVHSGVAGLESSFLLNISIARSSDGQLAKENLQP</sequence>
<keyword evidence="2" id="KW-1185">Reference proteome</keyword>
<organism evidence="1 2">
    <name type="scientific">Pistacia integerrima</name>
    <dbReference type="NCBI Taxonomy" id="434235"/>
    <lineage>
        <taxon>Eukaryota</taxon>
        <taxon>Viridiplantae</taxon>
        <taxon>Streptophyta</taxon>
        <taxon>Embryophyta</taxon>
        <taxon>Tracheophyta</taxon>
        <taxon>Spermatophyta</taxon>
        <taxon>Magnoliopsida</taxon>
        <taxon>eudicotyledons</taxon>
        <taxon>Gunneridae</taxon>
        <taxon>Pentapetalae</taxon>
        <taxon>rosids</taxon>
        <taxon>malvids</taxon>
        <taxon>Sapindales</taxon>
        <taxon>Anacardiaceae</taxon>
        <taxon>Pistacia</taxon>
    </lineage>
</organism>
<comment type="caution">
    <text evidence="1">The sequence shown here is derived from an EMBL/GenBank/DDBJ whole genome shotgun (WGS) entry which is preliminary data.</text>
</comment>
<protein>
    <submittedName>
        <fullName evidence="1">Uncharacterized protein</fullName>
    </submittedName>
</protein>
<evidence type="ECO:0000313" key="2">
    <source>
        <dbReference type="Proteomes" id="UP001163603"/>
    </source>
</evidence>
<proteinExistence type="predicted"/>
<dbReference type="Proteomes" id="UP001163603">
    <property type="component" value="Chromosome 8"/>
</dbReference>
<name>A0ACC0Y8C7_9ROSI</name>
<evidence type="ECO:0000313" key="1">
    <source>
        <dbReference type="EMBL" id="KAJ0031252.1"/>
    </source>
</evidence>
<accession>A0ACC0Y8C7</accession>
<gene>
    <name evidence="1" type="ORF">Pint_14687</name>
</gene>